<keyword evidence="3" id="KW-1185">Reference proteome</keyword>
<dbReference type="Proteomes" id="UP001590951">
    <property type="component" value="Unassembled WGS sequence"/>
</dbReference>
<feature type="region of interest" description="Disordered" evidence="1">
    <location>
        <begin position="1"/>
        <end position="55"/>
    </location>
</feature>
<feature type="compositionally biased region" description="Polar residues" evidence="1">
    <location>
        <begin position="248"/>
        <end position="257"/>
    </location>
</feature>
<dbReference type="EMBL" id="JBHFEH010000055">
    <property type="protein sequence ID" value="KAL2049947.1"/>
    <property type="molecule type" value="Genomic_DNA"/>
</dbReference>
<gene>
    <name evidence="2" type="ORF">ABVK25_009814</name>
</gene>
<sequence>MSEQSNNSGPPNISNQTSSNQPSINDPPSNSDQLSNCNRNSSMAFPNPSSHLPPTTQIQAAHSASLNTLGSFINEQLDHLDEPYRVDESSLMVEWEGGVSDNSNVIPTLDSIWTGRARAVEHGRADIVAQDDFGTGAQGKSQESMKWKGKEKAEPGKEDRKKDTPKAAAPTSDGSTAKVKEKAGPSEEDDEQGTPEASAQTKKLIQSAPGAMGVDNSYQLPGSIPRRGSAISDSAPTVPPADPLAGPNINQIEPETPSSEKHAADGSS</sequence>
<evidence type="ECO:0000313" key="2">
    <source>
        <dbReference type="EMBL" id="KAL2049947.1"/>
    </source>
</evidence>
<proteinExistence type="predicted"/>
<name>A0ABR4AW95_9LECA</name>
<evidence type="ECO:0000256" key="1">
    <source>
        <dbReference type="SAM" id="MobiDB-lite"/>
    </source>
</evidence>
<accession>A0ABR4AW95</accession>
<feature type="region of interest" description="Disordered" evidence="1">
    <location>
        <begin position="129"/>
        <end position="268"/>
    </location>
</feature>
<feature type="compositionally biased region" description="Polar residues" evidence="1">
    <location>
        <begin position="195"/>
        <end position="204"/>
    </location>
</feature>
<feature type="compositionally biased region" description="Basic and acidic residues" evidence="1">
    <location>
        <begin position="258"/>
        <end position="268"/>
    </location>
</feature>
<reference evidence="2 3" key="1">
    <citation type="submission" date="2024-09" db="EMBL/GenBank/DDBJ databases">
        <title>Rethinking Asexuality: The Enigmatic Case of Functional Sexual Genes in Lepraria (Stereocaulaceae).</title>
        <authorList>
            <person name="Doellman M."/>
            <person name="Sun Y."/>
            <person name="Barcenas-Pena A."/>
            <person name="Lumbsch H.T."/>
            <person name="Grewe F."/>
        </authorList>
    </citation>
    <scope>NUCLEOTIDE SEQUENCE [LARGE SCALE GENOMIC DNA]</scope>
    <source>
        <strain evidence="2 3">Grewe 0041</strain>
    </source>
</reference>
<feature type="compositionally biased region" description="Basic and acidic residues" evidence="1">
    <location>
        <begin position="143"/>
        <end position="165"/>
    </location>
</feature>
<protein>
    <submittedName>
        <fullName evidence="2">Uncharacterized protein</fullName>
    </submittedName>
</protein>
<comment type="caution">
    <text evidence="2">The sequence shown here is derived from an EMBL/GenBank/DDBJ whole genome shotgun (WGS) entry which is preliminary data.</text>
</comment>
<organism evidence="2 3">
    <name type="scientific">Lepraria finkii</name>
    <dbReference type="NCBI Taxonomy" id="1340010"/>
    <lineage>
        <taxon>Eukaryota</taxon>
        <taxon>Fungi</taxon>
        <taxon>Dikarya</taxon>
        <taxon>Ascomycota</taxon>
        <taxon>Pezizomycotina</taxon>
        <taxon>Lecanoromycetes</taxon>
        <taxon>OSLEUM clade</taxon>
        <taxon>Lecanoromycetidae</taxon>
        <taxon>Lecanorales</taxon>
        <taxon>Lecanorineae</taxon>
        <taxon>Stereocaulaceae</taxon>
        <taxon>Lepraria</taxon>
    </lineage>
</organism>
<evidence type="ECO:0000313" key="3">
    <source>
        <dbReference type="Proteomes" id="UP001590951"/>
    </source>
</evidence>